<dbReference type="EMBL" id="UINC01024259">
    <property type="protein sequence ID" value="SVA97556.1"/>
    <property type="molecule type" value="Genomic_DNA"/>
</dbReference>
<sequence>MNPINLKSVIFDLDGTLLDTADEIHYIFNKVLTVNNLPLQSKEYYKDNIGNGIDHLLTKILPKDFVGDYKLILSQAKELYSKYLNKKAKPFDGIYDILDLLGEKNIRIGIVTNKIHTLAERCVGLFFNKYNIVIIGAEYLYPKKPAPDSALFIANKFNYEPVNILFIGDSQIDICTAKNAGMCSVGVLWGNGTEAELQNAGADIIFSEPLALKTFLMEQMN</sequence>
<dbReference type="AlphaFoldDB" id="A0A382A7N6"/>
<dbReference type="InterPro" id="IPR023198">
    <property type="entry name" value="PGP-like_dom2"/>
</dbReference>
<dbReference type="NCBIfam" id="TIGR01549">
    <property type="entry name" value="HAD-SF-IA-v1"/>
    <property type="match status" value="1"/>
</dbReference>
<dbReference type="Gene3D" id="1.10.150.240">
    <property type="entry name" value="Putative phosphatase, domain 2"/>
    <property type="match status" value="1"/>
</dbReference>
<evidence type="ECO:0000313" key="1">
    <source>
        <dbReference type="EMBL" id="SVA97556.1"/>
    </source>
</evidence>
<protein>
    <recommendedName>
        <fullName evidence="2">Phosphoglycolate phosphatase</fullName>
    </recommendedName>
</protein>
<dbReference type="SFLD" id="SFLDG01135">
    <property type="entry name" value="C1.5.6:_HAD__Beta-PGM__Phospha"/>
    <property type="match status" value="1"/>
</dbReference>
<evidence type="ECO:0008006" key="2">
    <source>
        <dbReference type="Google" id="ProtNLM"/>
    </source>
</evidence>
<dbReference type="InterPro" id="IPR041492">
    <property type="entry name" value="HAD_2"/>
</dbReference>
<dbReference type="Pfam" id="PF13419">
    <property type="entry name" value="HAD_2"/>
    <property type="match status" value="1"/>
</dbReference>
<dbReference type="SUPFAM" id="SSF56784">
    <property type="entry name" value="HAD-like"/>
    <property type="match status" value="1"/>
</dbReference>
<dbReference type="InterPro" id="IPR023214">
    <property type="entry name" value="HAD_sf"/>
</dbReference>
<dbReference type="PANTHER" id="PTHR43434">
    <property type="entry name" value="PHOSPHOGLYCOLATE PHOSPHATASE"/>
    <property type="match status" value="1"/>
</dbReference>
<dbReference type="InterPro" id="IPR036412">
    <property type="entry name" value="HAD-like_sf"/>
</dbReference>
<organism evidence="1">
    <name type="scientific">marine metagenome</name>
    <dbReference type="NCBI Taxonomy" id="408172"/>
    <lineage>
        <taxon>unclassified sequences</taxon>
        <taxon>metagenomes</taxon>
        <taxon>ecological metagenomes</taxon>
    </lineage>
</organism>
<reference evidence="1" key="1">
    <citation type="submission" date="2018-05" db="EMBL/GenBank/DDBJ databases">
        <authorList>
            <person name="Lanie J.A."/>
            <person name="Ng W.-L."/>
            <person name="Kazmierczak K.M."/>
            <person name="Andrzejewski T.M."/>
            <person name="Davidsen T.M."/>
            <person name="Wayne K.J."/>
            <person name="Tettelin H."/>
            <person name="Glass J.I."/>
            <person name="Rusch D."/>
            <person name="Podicherti R."/>
            <person name="Tsui H.-C.T."/>
            <person name="Winkler M.E."/>
        </authorList>
    </citation>
    <scope>NUCLEOTIDE SEQUENCE</scope>
</reference>
<gene>
    <name evidence="1" type="ORF">METZ01_LOCUS150410</name>
</gene>
<dbReference type="GO" id="GO:0008967">
    <property type="term" value="F:phosphoglycolate phosphatase activity"/>
    <property type="evidence" value="ECO:0007669"/>
    <property type="project" value="TreeGrafter"/>
</dbReference>
<dbReference type="PANTHER" id="PTHR43434:SF1">
    <property type="entry name" value="PHOSPHOGLYCOLATE PHOSPHATASE"/>
    <property type="match status" value="1"/>
</dbReference>
<proteinExistence type="predicted"/>
<dbReference type="InterPro" id="IPR006439">
    <property type="entry name" value="HAD-SF_hydro_IA"/>
</dbReference>
<dbReference type="GO" id="GO:0006281">
    <property type="term" value="P:DNA repair"/>
    <property type="evidence" value="ECO:0007669"/>
    <property type="project" value="TreeGrafter"/>
</dbReference>
<dbReference type="GO" id="GO:0005829">
    <property type="term" value="C:cytosol"/>
    <property type="evidence" value="ECO:0007669"/>
    <property type="project" value="TreeGrafter"/>
</dbReference>
<dbReference type="InterPro" id="IPR050155">
    <property type="entry name" value="HAD-like_hydrolase_sf"/>
</dbReference>
<dbReference type="Gene3D" id="3.40.50.1000">
    <property type="entry name" value="HAD superfamily/HAD-like"/>
    <property type="match status" value="1"/>
</dbReference>
<name>A0A382A7N6_9ZZZZ</name>
<dbReference type="SFLD" id="SFLDS00003">
    <property type="entry name" value="Haloacid_Dehalogenase"/>
    <property type="match status" value="1"/>
</dbReference>
<accession>A0A382A7N6</accession>
<dbReference type="SFLD" id="SFLDG01129">
    <property type="entry name" value="C1.5:_HAD__Beta-PGM__Phosphata"/>
    <property type="match status" value="1"/>
</dbReference>